<feature type="domain" description="Major facilitator superfamily (MFS) profile" evidence="7">
    <location>
        <begin position="13"/>
        <end position="400"/>
    </location>
</feature>
<sequence length="400" mass="40912">MVNARIGTRRVGGIPLLVSGYAISSYGNYLNIIALSLFTYEVTRSPIGIGLVMSLRLAAGVCAAPIAGRLAGRLDRRHMMLAADFAQMAAMLVLAFGVAARSVVLLACVVVVLGAGNTTFLVAMRTAVPQLFGQDERVRVTGLLVTVRSLAAVGGFASAGIVIGTGGFEVAFLLNAASFVASAVALVLLGRVIAERGAPEAAEPGAVPGTRIRLLGVVAPAVLAMVAVRGVDALSSSSHNIALPVFAAAADPARPATVMALFWSAWAVGIVLAHLVLTRWRRVEPGARAFAVGTAVMSVSFALAFLDTTLVLVCLAALVAGLAEGFAEITYTARLQAEPDHLRGRLFGLSATAETSGFALGMVASAAALEVAAPAVVVASFHGLAVVAALAFLVFAVARR</sequence>
<feature type="transmembrane region" description="Helical" evidence="6">
    <location>
        <begin position="12"/>
        <end position="35"/>
    </location>
</feature>
<dbReference type="Pfam" id="PF07690">
    <property type="entry name" value="MFS_1"/>
    <property type="match status" value="1"/>
</dbReference>
<proteinExistence type="predicted"/>
<evidence type="ECO:0000256" key="1">
    <source>
        <dbReference type="ARBA" id="ARBA00004651"/>
    </source>
</evidence>
<dbReference type="EMBL" id="JAMTCO010000024">
    <property type="protein sequence ID" value="MCP2274369.1"/>
    <property type="molecule type" value="Genomic_DNA"/>
</dbReference>
<dbReference type="SUPFAM" id="SSF103473">
    <property type="entry name" value="MFS general substrate transporter"/>
    <property type="match status" value="1"/>
</dbReference>
<reference evidence="8 9" key="1">
    <citation type="submission" date="2022-06" db="EMBL/GenBank/DDBJ databases">
        <title>Genomic Encyclopedia of Archaeal and Bacterial Type Strains, Phase II (KMG-II): from individual species to whole genera.</title>
        <authorList>
            <person name="Goeker M."/>
        </authorList>
    </citation>
    <scope>NUCLEOTIDE SEQUENCE [LARGE SCALE GENOMIC DNA]</scope>
    <source>
        <strain evidence="8 9">DSM 44255</strain>
    </source>
</reference>
<evidence type="ECO:0000313" key="9">
    <source>
        <dbReference type="Proteomes" id="UP001205185"/>
    </source>
</evidence>
<feature type="transmembrane region" description="Helical" evidence="6">
    <location>
        <begin position="79"/>
        <end position="98"/>
    </location>
</feature>
<accession>A0ABT1IP93</accession>
<dbReference type="InterPro" id="IPR036259">
    <property type="entry name" value="MFS_trans_sf"/>
</dbReference>
<evidence type="ECO:0000256" key="3">
    <source>
        <dbReference type="ARBA" id="ARBA00022692"/>
    </source>
</evidence>
<evidence type="ECO:0000313" key="8">
    <source>
        <dbReference type="EMBL" id="MCP2274369.1"/>
    </source>
</evidence>
<dbReference type="Proteomes" id="UP001205185">
    <property type="component" value="Unassembled WGS sequence"/>
</dbReference>
<evidence type="ECO:0000256" key="2">
    <source>
        <dbReference type="ARBA" id="ARBA00022475"/>
    </source>
</evidence>
<evidence type="ECO:0000256" key="5">
    <source>
        <dbReference type="ARBA" id="ARBA00023136"/>
    </source>
</evidence>
<gene>
    <name evidence="8" type="ORF">LV75_006904</name>
</gene>
<dbReference type="PANTHER" id="PTHR23513:SF18">
    <property type="entry name" value="INTEGRAL MEMBRANE PROTEIN"/>
    <property type="match status" value="1"/>
</dbReference>
<dbReference type="PROSITE" id="PS50850">
    <property type="entry name" value="MFS"/>
    <property type="match status" value="1"/>
</dbReference>
<organism evidence="8 9">
    <name type="scientific">Actinokineospora diospyrosa</name>
    <dbReference type="NCBI Taxonomy" id="103728"/>
    <lineage>
        <taxon>Bacteria</taxon>
        <taxon>Bacillati</taxon>
        <taxon>Actinomycetota</taxon>
        <taxon>Actinomycetes</taxon>
        <taxon>Pseudonocardiales</taxon>
        <taxon>Pseudonocardiaceae</taxon>
        <taxon>Actinokineospora</taxon>
    </lineage>
</organism>
<feature type="transmembrane region" description="Helical" evidence="6">
    <location>
        <begin position="214"/>
        <end position="236"/>
    </location>
</feature>
<name>A0ABT1IP93_9PSEU</name>
<comment type="caution">
    <text evidence="8">The sequence shown here is derived from an EMBL/GenBank/DDBJ whole genome shotgun (WGS) entry which is preliminary data.</text>
</comment>
<dbReference type="Gene3D" id="1.20.1250.20">
    <property type="entry name" value="MFS general substrate transporter like domains"/>
    <property type="match status" value="1"/>
</dbReference>
<protein>
    <submittedName>
        <fullName evidence="8">Major Facilitator Superfamily protein</fullName>
    </submittedName>
</protein>
<keyword evidence="5 6" id="KW-0472">Membrane</keyword>
<feature type="transmembrane region" description="Helical" evidence="6">
    <location>
        <begin position="104"/>
        <end position="128"/>
    </location>
</feature>
<evidence type="ECO:0000256" key="4">
    <source>
        <dbReference type="ARBA" id="ARBA00022989"/>
    </source>
</evidence>
<dbReference type="InterPro" id="IPR020846">
    <property type="entry name" value="MFS_dom"/>
</dbReference>
<dbReference type="PANTHER" id="PTHR23513">
    <property type="entry name" value="INTEGRAL MEMBRANE EFFLUX PROTEIN-RELATED"/>
    <property type="match status" value="1"/>
</dbReference>
<keyword evidence="4 6" id="KW-1133">Transmembrane helix</keyword>
<feature type="transmembrane region" description="Helical" evidence="6">
    <location>
        <begin position="47"/>
        <end position="67"/>
    </location>
</feature>
<feature type="transmembrane region" description="Helical" evidence="6">
    <location>
        <begin position="256"/>
        <end position="277"/>
    </location>
</feature>
<dbReference type="RefSeq" id="WP_253891697.1">
    <property type="nucleotide sequence ID" value="NZ_BAAAVB010000022.1"/>
</dbReference>
<evidence type="ECO:0000256" key="6">
    <source>
        <dbReference type="SAM" id="Phobius"/>
    </source>
</evidence>
<comment type="subcellular location">
    <subcellularLocation>
        <location evidence="1">Cell membrane</location>
        <topology evidence="1">Multi-pass membrane protein</topology>
    </subcellularLocation>
</comment>
<feature type="transmembrane region" description="Helical" evidence="6">
    <location>
        <begin position="170"/>
        <end position="193"/>
    </location>
</feature>
<feature type="transmembrane region" description="Helical" evidence="6">
    <location>
        <begin position="375"/>
        <end position="398"/>
    </location>
</feature>
<feature type="transmembrane region" description="Helical" evidence="6">
    <location>
        <begin position="140"/>
        <end position="164"/>
    </location>
</feature>
<evidence type="ECO:0000259" key="7">
    <source>
        <dbReference type="PROSITE" id="PS50850"/>
    </source>
</evidence>
<keyword evidence="2" id="KW-1003">Cell membrane</keyword>
<dbReference type="InterPro" id="IPR011701">
    <property type="entry name" value="MFS"/>
</dbReference>
<keyword evidence="3 6" id="KW-0812">Transmembrane</keyword>
<keyword evidence="9" id="KW-1185">Reference proteome</keyword>